<name>C5L4W6_PERM5</name>
<dbReference type="Proteomes" id="UP000007800">
    <property type="component" value="Unassembled WGS sequence"/>
</dbReference>
<evidence type="ECO:0000313" key="3">
    <source>
        <dbReference type="Proteomes" id="UP000007800"/>
    </source>
</evidence>
<sequence>MYTADDQSGSQTPADSRTAAARTLASLIMRTYRGMSSEVDDETLRSILSRHPDLLMRRGSTRGSVSTRCSDTDSASQVGPAGSRSLEATRSKPSRASSGLLAPPTHAIRRRSSTPDTNHIMYASGGSSTTQSAADNVSLTGAAGKAESRYIGAWERKSSAVTLISESSTTVPDGSMRDSVARSAPTVPLLGSPRLDRIVVSPAVVVTDSTQVNADTASECTLTARRGSTLSIVSDGDESAGPPSTVDQSAPFPVADRRGSLFSVDPAEILGMVRTPCFATSPSDAELFKNRTPTIPRHLLTPYSERSRDRQQQPTPRSPGPSPSSVDAVGWNMWSLTKPEATVMLQTLLERFVEADLILAM</sequence>
<protein>
    <submittedName>
        <fullName evidence="2">Uncharacterized protein</fullName>
    </submittedName>
</protein>
<dbReference type="RefSeq" id="XP_002776370.1">
    <property type="nucleotide sequence ID" value="XM_002776324.1"/>
</dbReference>
<evidence type="ECO:0000256" key="1">
    <source>
        <dbReference type="SAM" id="MobiDB-lite"/>
    </source>
</evidence>
<gene>
    <name evidence="2" type="ORF">Pmar_PMAR013095</name>
</gene>
<reference evidence="2 3" key="1">
    <citation type="submission" date="2008-07" db="EMBL/GenBank/DDBJ databases">
        <authorList>
            <person name="El-Sayed N."/>
            <person name="Caler E."/>
            <person name="Inman J."/>
            <person name="Amedeo P."/>
            <person name="Hass B."/>
            <person name="Wortman J."/>
        </authorList>
    </citation>
    <scope>NUCLEOTIDE SEQUENCE [LARGE SCALE GENOMIC DNA]</scope>
    <source>
        <strain evidence="3">ATCC 50983 / TXsc</strain>
    </source>
</reference>
<dbReference type="OMA" id="HIMYASG"/>
<dbReference type="GeneID" id="9064366"/>
<feature type="region of interest" description="Disordered" evidence="1">
    <location>
        <begin position="58"/>
        <end position="133"/>
    </location>
</feature>
<keyword evidence="3" id="KW-1185">Reference proteome</keyword>
<evidence type="ECO:0000313" key="2">
    <source>
        <dbReference type="EMBL" id="EER08186.1"/>
    </source>
</evidence>
<dbReference type="InParanoid" id="C5L4W6"/>
<dbReference type="EMBL" id="GG679185">
    <property type="protein sequence ID" value="EER08186.1"/>
    <property type="molecule type" value="Genomic_DNA"/>
</dbReference>
<feature type="compositionally biased region" description="Low complexity" evidence="1">
    <location>
        <begin position="58"/>
        <end position="69"/>
    </location>
</feature>
<feature type="compositionally biased region" description="Low complexity" evidence="1">
    <location>
        <begin position="123"/>
        <end position="133"/>
    </location>
</feature>
<organism evidence="3">
    <name type="scientific">Perkinsus marinus (strain ATCC 50983 / TXsc)</name>
    <dbReference type="NCBI Taxonomy" id="423536"/>
    <lineage>
        <taxon>Eukaryota</taxon>
        <taxon>Sar</taxon>
        <taxon>Alveolata</taxon>
        <taxon>Perkinsozoa</taxon>
        <taxon>Perkinsea</taxon>
        <taxon>Perkinsida</taxon>
        <taxon>Perkinsidae</taxon>
        <taxon>Perkinsus</taxon>
    </lineage>
</organism>
<dbReference type="AlphaFoldDB" id="C5L4W6"/>
<feature type="region of interest" description="Disordered" evidence="1">
    <location>
        <begin position="288"/>
        <end position="326"/>
    </location>
</feature>
<dbReference type="OrthoDB" id="442931at2759"/>
<proteinExistence type="predicted"/>
<accession>C5L4W6</accession>
<feature type="region of interest" description="Disordered" evidence="1">
    <location>
        <begin position="232"/>
        <end position="252"/>
    </location>
</feature>